<dbReference type="GeneID" id="25409721"/>
<dbReference type="RefSeq" id="XP_013428920.1">
    <property type="nucleotide sequence ID" value="XM_013573466.1"/>
</dbReference>
<dbReference type="PANTHER" id="PTHR47843">
    <property type="entry name" value="BTB DOMAIN-CONTAINING PROTEIN-RELATED"/>
    <property type="match status" value="1"/>
</dbReference>
<evidence type="ECO:0000313" key="2">
    <source>
        <dbReference type="Proteomes" id="UP000027730"/>
    </source>
</evidence>
<dbReference type="HOGENOM" id="CLU_1098311_0_0_1"/>
<sequence>MLQAATCPDINKKLMTLVVGREKVHFTWFREVLSFHSAFFAGAIKYNWSSESEQGIVKMPEDSPDVVREFMRWITDHRVGGYGAGSDNPSLSPWAYWDLIIDLYIFGNKYNIARIQNVAINEMITLFHDQFAFPRASAIEKVYTLTLQNAPVRRLVTDMVVLSHENIEGLIDGQSHFGDGLHPDFIQDLVKRLYRAANHCDGFQSQRLAREQWGLISRCHYHVSEVVAHSNGKKVRDLSITVSGIYANRPVGP</sequence>
<proteinExistence type="predicted"/>
<organism evidence="1 2">
    <name type="scientific">Aureobasidium namibiae CBS 147.97</name>
    <dbReference type="NCBI Taxonomy" id="1043004"/>
    <lineage>
        <taxon>Eukaryota</taxon>
        <taxon>Fungi</taxon>
        <taxon>Dikarya</taxon>
        <taxon>Ascomycota</taxon>
        <taxon>Pezizomycotina</taxon>
        <taxon>Dothideomycetes</taxon>
        <taxon>Dothideomycetidae</taxon>
        <taxon>Dothideales</taxon>
        <taxon>Saccotheciaceae</taxon>
        <taxon>Aureobasidium</taxon>
    </lineage>
</organism>
<dbReference type="InterPro" id="IPR011333">
    <property type="entry name" value="SKP1/BTB/POZ_sf"/>
</dbReference>
<evidence type="ECO:0008006" key="3">
    <source>
        <dbReference type="Google" id="ProtNLM"/>
    </source>
</evidence>
<dbReference type="Proteomes" id="UP000027730">
    <property type="component" value="Unassembled WGS sequence"/>
</dbReference>
<protein>
    <recommendedName>
        <fullName evidence="3">BTB domain-containing protein</fullName>
    </recommendedName>
</protein>
<evidence type="ECO:0000313" key="1">
    <source>
        <dbReference type="EMBL" id="KEQ74951.1"/>
    </source>
</evidence>
<dbReference type="PANTHER" id="PTHR47843:SF2">
    <property type="entry name" value="BTB DOMAIN-CONTAINING PROTEIN"/>
    <property type="match status" value="1"/>
</dbReference>
<dbReference type="STRING" id="1043004.A0A074XK79"/>
<reference evidence="1 2" key="1">
    <citation type="journal article" date="2014" name="BMC Genomics">
        <title>Genome sequencing of four Aureobasidium pullulans varieties: biotechnological potential, stress tolerance, and description of new species.</title>
        <authorList>
            <person name="Gostin Ar C."/>
            <person name="Ohm R.A."/>
            <person name="Kogej T."/>
            <person name="Sonjak S."/>
            <person name="Turk M."/>
            <person name="Zajc J."/>
            <person name="Zalar P."/>
            <person name="Grube M."/>
            <person name="Sun H."/>
            <person name="Han J."/>
            <person name="Sharma A."/>
            <person name="Chiniquy J."/>
            <person name="Ngan C.Y."/>
            <person name="Lipzen A."/>
            <person name="Barry K."/>
            <person name="Grigoriev I.V."/>
            <person name="Gunde-Cimerman N."/>
        </authorList>
    </citation>
    <scope>NUCLEOTIDE SEQUENCE [LARGE SCALE GENOMIC DNA]</scope>
    <source>
        <strain evidence="1 2">CBS 147.97</strain>
    </source>
</reference>
<gene>
    <name evidence="1" type="ORF">M436DRAFT_42282</name>
</gene>
<accession>A0A074XK79</accession>
<dbReference type="Gene3D" id="3.30.710.10">
    <property type="entry name" value="Potassium Channel Kv1.1, Chain A"/>
    <property type="match status" value="1"/>
</dbReference>
<dbReference type="OrthoDB" id="1022638at2759"/>
<name>A0A074XK79_9PEZI</name>
<dbReference type="AlphaFoldDB" id="A0A074XK79"/>
<keyword evidence="2" id="KW-1185">Reference proteome</keyword>
<dbReference type="EMBL" id="KL584706">
    <property type="protein sequence ID" value="KEQ74951.1"/>
    <property type="molecule type" value="Genomic_DNA"/>
</dbReference>
<dbReference type="CDD" id="cd18186">
    <property type="entry name" value="BTB_POZ_ZBTB_KLHL-like"/>
    <property type="match status" value="1"/>
</dbReference>